<name>A0AC34FMQ6_9BILA</name>
<sequence length="282" mass="33424">MYYEGKIEKITVTGANKTFTVHFKNYGKNQDQVFSFNEAKSSFLPHTQQSIKYMKKHNMDLKSLALEISLQEREMIVEDGEEHVAPIKQKKTLPEISLHCTESLRTLGEIDDNGKIVTRFPPRYCFEEIVKDFQESTNMFNYFNEVTLDFFCSSFESSYMFSSRQTDAVYEKNAALGYYMKICRSRGIPSPSHEEIDVRTQIFGKWKPDLSCRYLYGVTHLVRYLLYLYQMHYDIESERRLDDKEEEILVLVTNLAHFIYQRREQYFCDGRDFTRPCVNLMN</sequence>
<evidence type="ECO:0000313" key="1">
    <source>
        <dbReference type="Proteomes" id="UP000887579"/>
    </source>
</evidence>
<accession>A0AC34FMQ6</accession>
<organism evidence="1 2">
    <name type="scientific">Panagrolaimus sp. ES5</name>
    <dbReference type="NCBI Taxonomy" id="591445"/>
    <lineage>
        <taxon>Eukaryota</taxon>
        <taxon>Metazoa</taxon>
        <taxon>Ecdysozoa</taxon>
        <taxon>Nematoda</taxon>
        <taxon>Chromadorea</taxon>
        <taxon>Rhabditida</taxon>
        <taxon>Tylenchina</taxon>
        <taxon>Panagrolaimomorpha</taxon>
        <taxon>Panagrolaimoidea</taxon>
        <taxon>Panagrolaimidae</taxon>
        <taxon>Panagrolaimus</taxon>
    </lineage>
</organism>
<dbReference type="Proteomes" id="UP000887579">
    <property type="component" value="Unplaced"/>
</dbReference>
<dbReference type="WBParaSite" id="ES5_v2.g18624.t1">
    <property type="protein sequence ID" value="ES5_v2.g18624.t1"/>
    <property type="gene ID" value="ES5_v2.g18624"/>
</dbReference>
<reference evidence="2" key="1">
    <citation type="submission" date="2022-11" db="UniProtKB">
        <authorList>
            <consortium name="WormBaseParasite"/>
        </authorList>
    </citation>
    <scope>IDENTIFICATION</scope>
</reference>
<proteinExistence type="predicted"/>
<evidence type="ECO:0000313" key="2">
    <source>
        <dbReference type="WBParaSite" id="ES5_v2.g18624.t1"/>
    </source>
</evidence>
<protein>
    <submittedName>
        <fullName evidence="2">MRG domain-containing protein</fullName>
    </submittedName>
</protein>